<dbReference type="AlphaFoldDB" id="A0AAV7TK75"/>
<keyword evidence="3" id="KW-1185">Reference proteome</keyword>
<dbReference type="EMBL" id="JANPWB010000006">
    <property type="protein sequence ID" value="KAJ1176561.1"/>
    <property type="molecule type" value="Genomic_DNA"/>
</dbReference>
<sequence length="229" mass="24435">MIRHIRCIPRYAPYEREYSANAAGSAEYLWAGVLPAVTDLTGVHMLCVPLLGFLLLPGDQPQIRSRVPGPGLSAGRVRSGCEGQEVASRQGRLSAVPPQVRRSGEETEGPGPIRCTRVCPTAVRVLLGRLARARSGRGTTGVARSSEHSPHCSGPLPRAAPQCPVKKSSGLETRGSRNTSQRLQFHAPGAVFMSLKSSALLPAVEGSLARICRRSRMRQGQDISNVGGL</sequence>
<gene>
    <name evidence="2" type="ORF">NDU88_001835</name>
</gene>
<protein>
    <submittedName>
        <fullName evidence="2">Uncharacterized protein</fullName>
    </submittedName>
</protein>
<organism evidence="2 3">
    <name type="scientific">Pleurodeles waltl</name>
    <name type="common">Iberian ribbed newt</name>
    <dbReference type="NCBI Taxonomy" id="8319"/>
    <lineage>
        <taxon>Eukaryota</taxon>
        <taxon>Metazoa</taxon>
        <taxon>Chordata</taxon>
        <taxon>Craniata</taxon>
        <taxon>Vertebrata</taxon>
        <taxon>Euteleostomi</taxon>
        <taxon>Amphibia</taxon>
        <taxon>Batrachia</taxon>
        <taxon>Caudata</taxon>
        <taxon>Salamandroidea</taxon>
        <taxon>Salamandridae</taxon>
        <taxon>Pleurodelinae</taxon>
        <taxon>Pleurodeles</taxon>
    </lineage>
</organism>
<feature type="region of interest" description="Disordered" evidence="1">
    <location>
        <begin position="136"/>
        <end position="180"/>
    </location>
</feature>
<comment type="caution">
    <text evidence="2">The sequence shown here is derived from an EMBL/GenBank/DDBJ whole genome shotgun (WGS) entry which is preliminary data.</text>
</comment>
<feature type="region of interest" description="Disordered" evidence="1">
    <location>
        <begin position="70"/>
        <end position="113"/>
    </location>
</feature>
<reference evidence="2" key="1">
    <citation type="journal article" date="2022" name="bioRxiv">
        <title>Sequencing and chromosome-scale assembly of the giantPleurodeles waltlgenome.</title>
        <authorList>
            <person name="Brown T."/>
            <person name="Elewa A."/>
            <person name="Iarovenko S."/>
            <person name="Subramanian E."/>
            <person name="Araus A.J."/>
            <person name="Petzold A."/>
            <person name="Susuki M."/>
            <person name="Suzuki K.-i.T."/>
            <person name="Hayashi T."/>
            <person name="Toyoda A."/>
            <person name="Oliveira C."/>
            <person name="Osipova E."/>
            <person name="Leigh N.D."/>
            <person name="Simon A."/>
            <person name="Yun M.H."/>
        </authorList>
    </citation>
    <scope>NUCLEOTIDE SEQUENCE</scope>
    <source>
        <strain evidence="2">20211129_DDA</strain>
        <tissue evidence="2">Liver</tissue>
    </source>
</reference>
<evidence type="ECO:0000313" key="2">
    <source>
        <dbReference type="EMBL" id="KAJ1176561.1"/>
    </source>
</evidence>
<evidence type="ECO:0000256" key="1">
    <source>
        <dbReference type="SAM" id="MobiDB-lite"/>
    </source>
</evidence>
<accession>A0AAV7TK75</accession>
<evidence type="ECO:0000313" key="3">
    <source>
        <dbReference type="Proteomes" id="UP001066276"/>
    </source>
</evidence>
<name>A0AAV7TK75_PLEWA</name>
<dbReference type="Proteomes" id="UP001066276">
    <property type="component" value="Chromosome 3_2"/>
</dbReference>
<proteinExistence type="predicted"/>